<keyword evidence="14" id="KW-0732">Signal</keyword>
<dbReference type="PROSITE" id="PS50110">
    <property type="entry name" value="RESPONSE_REGULATORY"/>
    <property type="match status" value="1"/>
</dbReference>
<dbReference type="SMART" id="SM00387">
    <property type="entry name" value="HATPase_c"/>
    <property type="match status" value="1"/>
</dbReference>
<dbReference type="InterPro" id="IPR001789">
    <property type="entry name" value="Sig_transdc_resp-reg_receiver"/>
</dbReference>
<dbReference type="Pfam" id="PF12833">
    <property type="entry name" value="HTH_18"/>
    <property type="match status" value="1"/>
</dbReference>
<keyword evidence="5" id="KW-0547">Nucleotide-binding</keyword>
<dbReference type="InterPro" id="IPR036890">
    <property type="entry name" value="HATPase_C_sf"/>
</dbReference>
<feature type="chain" id="PRO_5016308045" description="histidine kinase" evidence="14">
    <location>
        <begin position="21"/>
        <end position="1336"/>
    </location>
</feature>
<keyword evidence="3 12" id="KW-0597">Phosphoprotein</keyword>
<evidence type="ECO:0000256" key="13">
    <source>
        <dbReference type="SAM" id="Phobius"/>
    </source>
</evidence>
<dbReference type="Gene3D" id="2.60.40.10">
    <property type="entry name" value="Immunoglobulins"/>
    <property type="match status" value="1"/>
</dbReference>
<dbReference type="Proteomes" id="UP000249819">
    <property type="component" value="Unassembled WGS sequence"/>
</dbReference>
<evidence type="ECO:0000259" key="17">
    <source>
        <dbReference type="PROSITE" id="PS50110"/>
    </source>
</evidence>
<dbReference type="Pfam" id="PF00072">
    <property type="entry name" value="Response_reg"/>
    <property type="match status" value="1"/>
</dbReference>
<dbReference type="InterPro" id="IPR018062">
    <property type="entry name" value="HTH_AraC-typ_CS"/>
</dbReference>
<feature type="modified residue" description="4-aspartylphosphate" evidence="12">
    <location>
        <position position="1125"/>
    </location>
</feature>
<name>A0A327VHE1_9BACT</name>
<evidence type="ECO:0000259" key="15">
    <source>
        <dbReference type="PROSITE" id="PS01124"/>
    </source>
</evidence>
<dbReference type="Gene3D" id="3.30.565.10">
    <property type="entry name" value="Histidine kinase-like ATPase, C-terminal domain"/>
    <property type="match status" value="1"/>
</dbReference>
<evidence type="ECO:0000256" key="2">
    <source>
        <dbReference type="ARBA" id="ARBA00012438"/>
    </source>
</evidence>
<dbReference type="Gene3D" id="2.130.10.10">
    <property type="entry name" value="YVTN repeat-like/Quinoprotein amine dehydrogenase"/>
    <property type="match status" value="2"/>
</dbReference>
<evidence type="ECO:0000313" key="18">
    <source>
        <dbReference type="EMBL" id="RAJ72796.1"/>
    </source>
</evidence>
<dbReference type="Gene3D" id="1.10.287.130">
    <property type="match status" value="1"/>
</dbReference>
<dbReference type="InterPro" id="IPR009057">
    <property type="entry name" value="Homeodomain-like_sf"/>
</dbReference>
<dbReference type="InterPro" id="IPR036097">
    <property type="entry name" value="HisK_dim/P_sf"/>
</dbReference>
<evidence type="ECO:0000256" key="5">
    <source>
        <dbReference type="ARBA" id="ARBA00022741"/>
    </source>
</evidence>
<evidence type="ECO:0000313" key="19">
    <source>
        <dbReference type="Proteomes" id="UP000249819"/>
    </source>
</evidence>
<dbReference type="InterPro" id="IPR011123">
    <property type="entry name" value="Y_Y_Y"/>
</dbReference>
<dbReference type="Gene3D" id="1.10.10.60">
    <property type="entry name" value="Homeodomain-like"/>
    <property type="match status" value="1"/>
</dbReference>
<dbReference type="InterPro" id="IPR011110">
    <property type="entry name" value="Reg_prop"/>
</dbReference>
<dbReference type="SUPFAM" id="SSF46689">
    <property type="entry name" value="Homeodomain-like"/>
    <property type="match status" value="1"/>
</dbReference>
<dbReference type="EC" id="2.7.13.3" evidence="2"/>
<dbReference type="Pfam" id="PF02518">
    <property type="entry name" value="HATPase_c"/>
    <property type="match status" value="1"/>
</dbReference>
<dbReference type="CDD" id="cd00082">
    <property type="entry name" value="HisKA"/>
    <property type="match status" value="1"/>
</dbReference>
<keyword evidence="13" id="KW-0472">Membrane</keyword>
<keyword evidence="19" id="KW-1185">Reference proteome</keyword>
<feature type="domain" description="HTH araC/xylS-type" evidence="15">
    <location>
        <begin position="1224"/>
        <end position="1324"/>
    </location>
</feature>
<dbReference type="FunFam" id="3.40.50.2300:FF:000138">
    <property type="entry name" value="Two-component system sensor histidine kinase/response regulator"/>
    <property type="match status" value="1"/>
</dbReference>
<dbReference type="SUPFAM" id="SSF52172">
    <property type="entry name" value="CheY-like"/>
    <property type="match status" value="1"/>
</dbReference>
<keyword evidence="7" id="KW-0067">ATP-binding</keyword>
<dbReference type="SUPFAM" id="SSF50998">
    <property type="entry name" value="Quinoprotein alcohol dehydrogenase-like"/>
    <property type="match status" value="1"/>
</dbReference>
<dbReference type="InterPro" id="IPR005467">
    <property type="entry name" value="His_kinase_dom"/>
</dbReference>
<dbReference type="CDD" id="cd17574">
    <property type="entry name" value="REC_OmpR"/>
    <property type="match status" value="1"/>
</dbReference>
<evidence type="ECO:0000256" key="8">
    <source>
        <dbReference type="ARBA" id="ARBA00023012"/>
    </source>
</evidence>
<feature type="domain" description="Response regulatory" evidence="17">
    <location>
        <begin position="1077"/>
        <end position="1192"/>
    </location>
</feature>
<dbReference type="PANTHER" id="PTHR43547:SF2">
    <property type="entry name" value="HYBRID SIGNAL TRANSDUCTION HISTIDINE KINASE C"/>
    <property type="match status" value="1"/>
</dbReference>
<dbReference type="Pfam" id="PF07494">
    <property type="entry name" value="Reg_prop"/>
    <property type="match status" value="4"/>
</dbReference>
<evidence type="ECO:0000259" key="16">
    <source>
        <dbReference type="PROSITE" id="PS50109"/>
    </source>
</evidence>
<evidence type="ECO:0000256" key="9">
    <source>
        <dbReference type="ARBA" id="ARBA00023015"/>
    </source>
</evidence>
<feature type="transmembrane region" description="Helical" evidence="13">
    <location>
        <begin position="762"/>
        <end position="780"/>
    </location>
</feature>
<keyword evidence="6 18" id="KW-0418">Kinase</keyword>
<dbReference type="PROSITE" id="PS00041">
    <property type="entry name" value="HTH_ARAC_FAMILY_1"/>
    <property type="match status" value="1"/>
</dbReference>
<dbReference type="GO" id="GO:0000155">
    <property type="term" value="F:phosphorelay sensor kinase activity"/>
    <property type="evidence" value="ECO:0007669"/>
    <property type="project" value="InterPro"/>
</dbReference>
<sequence>MKQLIHGILLTLCCISLSRAADISFRKLSTETGLSHNSITSLFQDGKGFIWIGTREGLNCYNGNSINQYRAVERDSSRLNGSFIRTITGNGKDKVYILNTNGIVEYDDVLDRFNFLFAGQFQQICYMRGHLYILDRTNIYELNEKDNSRRIVFSLPDPRLVLTFMRMDSSGNMWIGTEKGGLYLRKKDSGLLKKVIDDIHVIDIYQDSGGEIWVGSWEHGLFRINGERIINYRHQAQNPHTISSDFVRCTVEDNKGEIWVGTFRGLNKLDKNTGQFTAYNDTDTNTGLSNASVWSIIKDQQGTIWVGTYFGGVNYFNPAYEIYTFYRKSESAGKGLSSAVVGKMTEDANDNLWVCTEGGGLNQLNKKTGQFTWYKHDPGKNSISQNNLKAICFDKKRNALWIGTHLGGLNKMDLATRKFTHFPVNENDSTAIPSNIIREIIPYGDQIILATSKGIVKFNPETGKSTRLLDVDGFTLLIDKKGVLWVAGIGTGVFAYHFDTKEFRHYPGEPGKPGKLSGALVNRILEDKNGMLWFGTAASGLNLFCPETDDFKHFDLEKNGVASNSIYDLYESSSGNLIIVTNQSFTLFNPKHNSFKDYRYEYGFPLGAMNENGLFVDREGRIFLGGVNGMVSFFEKDLENQDKPYDIILERLIVNNKLMTAGDDPQLLQQSLSNTSAITLSSKYSVFSIEWATNNFIPANSDNIVYKLEGFSDNWIPATKNHPITYTNLSPGLYKLIIKSQKPGGPRKELLIRILPPFYKTVWMYLLYFLLFAAIMYYVFKAYKTKIRLQESLRYEQRHIRDIESMNQAKLRFFTSISHEFRTPLTLIIGQIEQLLLLQGSIPPHVLKKVSGIHHHSIQLRDLITELLDFRKQEEGHLRIKGGRQNLSAFIRQEFKYFESYASARKIDFLLDQQGPDIQAWFDARQMQKVVNNLLSNAFRHTVAGGMVTLSLQQEKDSAIMKVADTGKGIAPEHLPYVFDPFYQVDDTADTLFSTGLGLTLAKSIVELHHGTITVESQIGTGTTFIIRLPFDNAVVYDEPLPEMLTAPLVMERLPLFIPGEDTLPEMGDQTDTSKKRLLIVEDNPDLREMMRNLFNEYYLVESAGDGKEGLEKARSTAPDIIISDVLMPQMTGTELCRKLKSDYITSHIPIILLTARASVEHTLEGLLTGADDYIPKPFNTSLLLARCHNIINNRVLLQEKFGKQPDLGPQVLATNLVDKKFLEEATRIIESNLDNPDFNVAVFSREMGIARTNLFVKLKAVTGKTPNDFIATLRLKKGAYLLQTDPEISVAAIAERIGFSSSQYFSRCFKEIYQLSPLAYRKRFFDIHEKDNQEE</sequence>
<dbReference type="PRINTS" id="PR00344">
    <property type="entry name" value="BCTRLSENSOR"/>
</dbReference>
<keyword evidence="8" id="KW-0902">Two-component regulatory system</keyword>
<keyword evidence="4" id="KW-0808">Transferase</keyword>
<dbReference type="InterPro" id="IPR003594">
    <property type="entry name" value="HATPase_dom"/>
</dbReference>
<evidence type="ECO:0000256" key="7">
    <source>
        <dbReference type="ARBA" id="ARBA00022840"/>
    </source>
</evidence>
<proteinExistence type="predicted"/>
<dbReference type="SMART" id="SM00448">
    <property type="entry name" value="REC"/>
    <property type="match status" value="1"/>
</dbReference>
<dbReference type="PANTHER" id="PTHR43547">
    <property type="entry name" value="TWO-COMPONENT HISTIDINE KINASE"/>
    <property type="match status" value="1"/>
</dbReference>
<keyword evidence="13" id="KW-0812">Transmembrane</keyword>
<protein>
    <recommendedName>
        <fullName evidence="2">histidine kinase</fullName>
        <ecNumber evidence="2">2.7.13.3</ecNumber>
    </recommendedName>
</protein>
<dbReference type="FunFam" id="3.30.565.10:FF:000037">
    <property type="entry name" value="Hybrid sensor histidine kinase/response regulator"/>
    <property type="match status" value="1"/>
</dbReference>
<keyword evidence="10" id="KW-0238">DNA-binding</keyword>
<keyword evidence="9" id="KW-0805">Transcription regulation</keyword>
<dbReference type="InterPro" id="IPR018060">
    <property type="entry name" value="HTH_AraC"/>
</dbReference>
<organism evidence="18 19">
    <name type="scientific">Chitinophaga dinghuensis</name>
    <dbReference type="NCBI Taxonomy" id="1539050"/>
    <lineage>
        <taxon>Bacteria</taxon>
        <taxon>Pseudomonadati</taxon>
        <taxon>Bacteroidota</taxon>
        <taxon>Chitinophagia</taxon>
        <taxon>Chitinophagales</taxon>
        <taxon>Chitinophagaceae</taxon>
        <taxon>Chitinophaga</taxon>
    </lineage>
</organism>
<dbReference type="SMART" id="SM00388">
    <property type="entry name" value="HisKA"/>
    <property type="match status" value="1"/>
</dbReference>
<dbReference type="Pfam" id="PF07495">
    <property type="entry name" value="Y_Y_Y"/>
    <property type="match status" value="1"/>
</dbReference>
<accession>A0A327VHE1</accession>
<dbReference type="EMBL" id="QLMA01000015">
    <property type="protein sequence ID" value="RAJ72796.1"/>
    <property type="molecule type" value="Genomic_DNA"/>
</dbReference>
<dbReference type="PROSITE" id="PS50109">
    <property type="entry name" value="HIS_KIN"/>
    <property type="match status" value="1"/>
</dbReference>
<evidence type="ECO:0000256" key="14">
    <source>
        <dbReference type="SAM" id="SignalP"/>
    </source>
</evidence>
<feature type="domain" description="Histidine kinase" evidence="16">
    <location>
        <begin position="816"/>
        <end position="1033"/>
    </location>
</feature>
<evidence type="ECO:0000256" key="3">
    <source>
        <dbReference type="ARBA" id="ARBA00022553"/>
    </source>
</evidence>
<comment type="catalytic activity">
    <reaction evidence="1">
        <text>ATP + protein L-histidine = ADP + protein N-phospho-L-histidine.</text>
        <dbReference type="EC" id="2.7.13.3"/>
    </reaction>
</comment>
<dbReference type="Pfam" id="PF00512">
    <property type="entry name" value="HisKA"/>
    <property type="match status" value="1"/>
</dbReference>
<dbReference type="InterPro" id="IPR011047">
    <property type="entry name" value="Quinoprotein_ADH-like_sf"/>
</dbReference>
<dbReference type="SUPFAM" id="SSF63829">
    <property type="entry name" value="Calcium-dependent phosphotriesterase"/>
    <property type="match status" value="1"/>
</dbReference>
<dbReference type="SMART" id="SM00342">
    <property type="entry name" value="HTH_ARAC"/>
    <property type="match status" value="1"/>
</dbReference>
<evidence type="ECO:0000256" key="10">
    <source>
        <dbReference type="ARBA" id="ARBA00023125"/>
    </source>
</evidence>
<dbReference type="GO" id="GO:0003700">
    <property type="term" value="F:DNA-binding transcription factor activity"/>
    <property type="evidence" value="ECO:0007669"/>
    <property type="project" value="InterPro"/>
</dbReference>
<evidence type="ECO:0000256" key="11">
    <source>
        <dbReference type="ARBA" id="ARBA00023163"/>
    </source>
</evidence>
<dbReference type="GO" id="GO:0043565">
    <property type="term" value="F:sequence-specific DNA binding"/>
    <property type="evidence" value="ECO:0007669"/>
    <property type="project" value="InterPro"/>
</dbReference>
<evidence type="ECO:0000256" key="6">
    <source>
        <dbReference type="ARBA" id="ARBA00022777"/>
    </source>
</evidence>
<dbReference type="InterPro" id="IPR013783">
    <property type="entry name" value="Ig-like_fold"/>
</dbReference>
<evidence type="ECO:0000256" key="12">
    <source>
        <dbReference type="PROSITE-ProRule" id="PRU00169"/>
    </source>
</evidence>
<evidence type="ECO:0000256" key="1">
    <source>
        <dbReference type="ARBA" id="ARBA00000085"/>
    </source>
</evidence>
<dbReference type="PROSITE" id="PS01124">
    <property type="entry name" value="HTH_ARAC_FAMILY_2"/>
    <property type="match status" value="1"/>
</dbReference>
<keyword evidence="13" id="KW-1133">Transmembrane helix</keyword>
<dbReference type="SUPFAM" id="SSF47384">
    <property type="entry name" value="Homodimeric domain of signal transducing histidine kinase"/>
    <property type="match status" value="1"/>
</dbReference>
<evidence type="ECO:0000256" key="4">
    <source>
        <dbReference type="ARBA" id="ARBA00022679"/>
    </source>
</evidence>
<dbReference type="InterPro" id="IPR015943">
    <property type="entry name" value="WD40/YVTN_repeat-like_dom_sf"/>
</dbReference>
<dbReference type="InterPro" id="IPR011006">
    <property type="entry name" value="CheY-like_superfamily"/>
</dbReference>
<comment type="caution">
    <text evidence="18">The sequence shown here is derived from an EMBL/GenBank/DDBJ whole genome shotgun (WGS) entry which is preliminary data.</text>
</comment>
<gene>
    <name evidence="18" type="ORF">CLV59_11520</name>
</gene>
<dbReference type="GO" id="GO:0005524">
    <property type="term" value="F:ATP binding"/>
    <property type="evidence" value="ECO:0007669"/>
    <property type="project" value="UniProtKB-KW"/>
</dbReference>
<dbReference type="RefSeq" id="WP_211324046.1">
    <property type="nucleotide sequence ID" value="NZ_QLMA01000015.1"/>
</dbReference>
<dbReference type="SUPFAM" id="SSF55874">
    <property type="entry name" value="ATPase domain of HSP90 chaperone/DNA topoisomerase II/histidine kinase"/>
    <property type="match status" value="1"/>
</dbReference>
<keyword evidence="11" id="KW-0804">Transcription</keyword>
<dbReference type="InterPro" id="IPR003661">
    <property type="entry name" value="HisK_dim/P_dom"/>
</dbReference>
<feature type="signal peptide" evidence="14">
    <location>
        <begin position="1"/>
        <end position="20"/>
    </location>
</feature>
<reference evidence="18 19" key="1">
    <citation type="submission" date="2018-06" db="EMBL/GenBank/DDBJ databases">
        <title>Genomic Encyclopedia of Archaeal and Bacterial Type Strains, Phase II (KMG-II): from individual species to whole genera.</title>
        <authorList>
            <person name="Goeker M."/>
        </authorList>
    </citation>
    <scope>NUCLEOTIDE SEQUENCE [LARGE SCALE GENOMIC DNA]</scope>
    <source>
        <strain evidence="18 19">DSM 29821</strain>
    </source>
</reference>
<dbReference type="InterPro" id="IPR004358">
    <property type="entry name" value="Sig_transdc_His_kin-like_C"/>
</dbReference>
<dbReference type="Gene3D" id="3.40.50.2300">
    <property type="match status" value="1"/>
</dbReference>